<dbReference type="EMBL" id="QRHZ01000023">
    <property type="protein sequence ID" value="RHG12925.1"/>
    <property type="molecule type" value="Genomic_DNA"/>
</dbReference>
<dbReference type="Gene3D" id="1.10.1200.10">
    <property type="entry name" value="ACP-like"/>
    <property type="match status" value="1"/>
</dbReference>
<comment type="pathway">
    <text evidence="7 9">Lipid metabolism; fatty acid biosynthesis.</text>
</comment>
<dbReference type="Proteomes" id="UP000283585">
    <property type="component" value="Unassembled WGS sequence"/>
</dbReference>
<protein>
    <recommendedName>
        <fullName evidence="7 8">Acyl carrier protein</fullName>
        <shortName evidence="7">ACP</shortName>
    </recommendedName>
</protein>
<evidence type="ECO:0000256" key="6">
    <source>
        <dbReference type="ARBA" id="ARBA00023160"/>
    </source>
</evidence>
<evidence type="ECO:0000313" key="25">
    <source>
        <dbReference type="EMBL" id="RHL46610.1"/>
    </source>
</evidence>
<keyword evidence="5 7" id="KW-0443">Lipid metabolism</keyword>
<dbReference type="EMBL" id="QSUB01000004">
    <property type="protein sequence ID" value="RGN04448.1"/>
    <property type="molecule type" value="Genomic_DNA"/>
</dbReference>
<evidence type="ECO:0000313" key="24">
    <source>
        <dbReference type="EMBL" id="RHK94431.1"/>
    </source>
</evidence>
<evidence type="ECO:0000256" key="4">
    <source>
        <dbReference type="ARBA" id="ARBA00022832"/>
    </source>
</evidence>
<dbReference type="EMBL" id="QSKO01000036">
    <property type="protein sequence ID" value="RHE69856.1"/>
    <property type="molecule type" value="Genomic_DNA"/>
</dbReference>
<keyword evidence="44" id="KW-1185">Reference proteome</keyword>
<dbReference type="UniPathway" id="UPA00094"/>
<dbReference type="EMBL" id="QSJW01000004">
    <property type="protein sequence ID" value="RHE13336.1"/>
    <property type="molecule type" value="Genomic_DNA"/>
</dbReference>
<comment type="subcellular location">
    <subcellularLocation>
        <location evidence="7">Cytoplasm</location>
    </subcellularLocation>
</comment>
<comment type="PTM">
    <text evidence="7">4'-phosphopantetheine is transferred from CoA to a specific serine of apo-ACP by AcpS. This modification is essential for activity because fatty acids are bound in thioester linkage to the sulfhydryl of the prosthetic group.</text>
</comment>
<evidence type="ECO:0000313" key="30">
    <source>
        <dbReference type="Proteomes" id="UP000261105"/>
    </source>
</evidence>
<evidence type="ECO:0000313" key="15">
    <source>
        <dbReference type="EMBL" id="RGQ02235.1"/>
    </source>
</evidence>
<proteinExistence type="inferred from homology"/>
<dbReference type="GO" id="GO:0009245">
    <property type="term" value="P:lipid A biosynthetic process"/>
    <property type="evidence" value="ECO:0007669"/>
    <property type="project" value="TreeGrafter"/>
</dbReference>
<evidence type="ECO:0000256" key="5">
    <source>
        <dbReference type="ARBA" id="ARBA00023098"/>
    </source>
</evidence>
<evidence type="ECO:0000313" key="31">
    <source>
        <dbReference type="Proteomes" id="UP000261222"/>
    </source>
</evidence>
<evidence type="ECO:0000313" key="43">
    <source>
        <dbReference type="Proteomes" id="UP000293506"/>
    </source>
</evidence>
<dbReference type="PANTHER" id="PTHR20863">
    <property type="entry name" value="ACYL CARRIER PROTEIN"/>
    <property type="match status" value="1"/>
</dbReference>
<evidence type="ECO:0000313" key="33">
    <source>
        <dbReference type="Proteomes" id="UP000265828"/>
    </source>
</evidence>
<dbReference type="OrthoDB" id="9804551at2"/>
<evidence type="ECO:0000256" key="2">
    <source>
        <dbReference type="ARBA" id="ARBA00022516"/>
    </source>
</evidence>
<evidence type="ECO:0000313" key="26">
    <source>
        <dbReference type="EMBL" id="RYT65326.1"/>
    </source>
</evidence>
<dbReference type="EMBL" id="CZBA01000006">
    <property type="protein sequence ID" value="CUP43414.1"/>
    <property type="molecule type" value="Genomic_DNA"/>
</dbReference>
<evidence type="ECO:0000313" key="39">
    <source>
        <dbReference type="Proteomes" id="UP000284267"/>
    </source>
</evidence>
<feature type="domain" description="Carrier" evidence="10">
    <location>
        <begin position="1"/>
        <end position="74"/>
    </location>
</feature>
<dbReference type="Pfam" id="PF00550">
    <property type="entry name" value="PP-binding"/>
    <property type="match status" value="1"/>
</dbReference>
<evidence type="ECO:0000313" key="36">
    <source>
        <dbReference type="Proteomes" id="UP000284024"/>
    </source>
</evidence>
<reference evidence="30 31" key="2">
    <citation type="submission" date="2018-08" db="EMBL/GenBank/DDBJ databases">
        <title>A genome reference for cultivated species of the human gut microbiota.</title>
        <authorList>
            <person name="Zou Y."/>
            <person name="Xue W."/>
            <person name="Luo G."/>
        </authorList>
    </citation>
    <scope>NUCLEOTIDE SEQUENCE [LARGE SCALE GENOMIC DNA]</scope>
    <source>
        <strain evidence="18 33">AF14-23</strain>
        <strain evidence="17 38">AF21-24</strain>
        <strain evidence="16 41">AF25-21</strain>
        <strain evidence="15 34">AF29-2BH</strain>
        <strain evidence="25 42">AF37-6AC</strain>
        <strain evidence="24 39">AF39-4</strain>
        <strain evidence="23 36">AM18-2AC</strain>
        <strain evidence="22 37">AM22-9LB</strain>
        <strain evidence="21 35">AM27-32LB</strain>
        <strain evidence="20 40">AM29-25AC</strain>
        <strain evidence="19 32">AM37-4AC</strain>
        <strain evidence="14 30">OM03-6</strain>
        <strain evidence="13 31">OM06-11AA</strain>
    </source>
</reference>
<comment type="similarity">
    <text evidence="7">Belongs to the acyl carrier protein (ACP) family.</text>
</comment>
<evidence type="ECO:0000313" key="35">
    <source>
        <dbReference type="Proteomes" id="UP000283928"/>
    </source>
</evidence>
<dbReference type="Proteomes" id="UP000284220">
    <property type="component" value="Unassembled WGS sequence"/>
</dbReference>
<dbReference type="EMBL" id="QSHL01000006">
    <property type="protein sequence ID" value="RHC06142.1"/>
    <property type="molecule type" value="Genomic_DNA"/>
</dbReference>
<evidence type="ECO:0000313" key="12">
    <source>
        <dbReference type="EMBL" id="CUP43414.1"/>
    </source>
</evidence>
<dbReference type="HAMAP" id="MF_01217">
    <property type="entry name" value="Acyl_carrier"/>
    <property type="match status" value="1"/>
</dbReference>
<dbReference type="PROSITE" id="PS50075">
    <property type="entry name" value="CARRIER"/>
    <property type="match status" value="1"/>
</dbReference>
<dbReference type="NCBIfam" id="TIGR00517">
    <property type="entry name" value="acyl_carrier"/>
    <property type="match status" value="1"/>
</dbReference>
<evidence type="ECO:0000313" key="42">
    <source>
        <dbReference type="Proteomes" id="UP000285897"/>
    </source>
</evidence>
<comment type="PTM">
    <text evidence="9">4'-phosphopantetheine is transferred from CoA to a specific serine of apo-ACP by acpS.</text>
</comment>
<evidence type="ECO:0000313" key="38">
    <source>
        <dbReference type="Proteomes" id="UP000284242"/>
    </source>
</evidence>
<sequence>MLERIIELTAENLGADAATITAETSFKDDLHADSLDLFELAMAFEEEFSVEIPSEDLEQITTVADVMNYLTEHQA</sequence>
<name>A0A174G569_9FIRM</name>
<dbReference type="NCBIfam" id="NF002148">
    <property type="entry name" value="PRK00982.1-2"/>
    <property type="match status" value="1"/>
</dbReference>
<dbReference type="Proteomes" id="UP000095409">
    <property type="component" value="Unassembled WGS sequence"/>
</dbReference>
<dbReference type="InterPro" id="IPR036736">
    <property type="entry name" value="ACP-like_sf"/>
</dbReference>
<dbReference type="EMBL" id="QRJH01000007">
    <property type="protein sequence ID" value="RHH17078.1"/>
    <property type="molecule type" value="Genomic_DNA"/>
</dbReference>
<evidence type="ECO:0000313" key="41">
    <source>
        <dbReference type="Proteomes" id="UP000285839"/>
    </source>
</evidence>
<evidence type="ECO:0000313" key="27">
    <source>
        <dbReference type="EMBL" id="VUX20647.1"/>
    </source>
</evidence>
<dbReference type="Proteomes" id="UP000285839">
    <property type="component" value="Unassembled WGS sequence"/>
</dbReference>
<dbReference type="GO" id="GO:0000036">
    <property type="term" value="F:acyl carrier activity"/>
    <property type="evidence" value="ECO:0007669"/>
    <property type="project" value="UniProtKB-UniRule"/>
</dbReference>
<dbReference type="GO" id="GO:0000035">
    <property type="term" value="F:acyl binding"/>
    <property type="evidence" value="ECO:0007669"/>
    <property type="project" value="TreeGrafter"/>
</dbReference>
<evidence type="ECO:0000313" key="37">
    <source>
        <dbReference type="Proteomes" id="UP000284220"/>
    </source>
</evidence>
<evidence type="ECO:0000313" key="20">
    <source>
        <dbReference type="EMBL" id="RHE13336.1"/>
    </source>
</evidence>
<dbReference type="Proteomes" id="UP000285897">
    <property type="component" value="Unassembled WGS sequence"/>
</dbReference>
<evidence type="ECO:0000256" key="8">
    <source>
        <dbReference type="NCBIfam" id="TIGR00517"/>
    </source>
</evidence>
<keyword evidence="3 7" id="KW-0597">Phosphoprotein</keyword>
<dbReference type="Proteomes" id="UP000283928">
    <property type="component" value="Unassembled WGS sequence"/>
</dbReference>
<gene>
    <name evidence="11" type="primary">acpP_3</name>
    <name evidence="7 13" type="synonym">acpP</name>
    <name evidence="25" type="ORF">DW021_10290</name>
    <name evidence="24" type="ORF">DW040_12275</name>
    <name evidence="23" type="ORF">DW222_13735</name>
    <name evidence="22" type="ORF">DW272_17935</name>
    <name evidence="21" type="ORF">DW723_16160</name>
    <name evidence="20" type="ORF">DW767_08305</name>
    <name evidence="19" type="ORF">DW859_09820</name>
    <name evidence="18" type="ORF">DWW07_13465</name>
    <name evidence="17" type="ORF">DWX77_16220</name>
    <name evidence="16" type="ORF">DWY46_13720</name>
    <name evidence="15" type="ORF">DWZ12_16265</name>
    <name evidence="14" type="ORF">DXB38_16875</name>
    <name evidence="13" type="ORF">DXB81_10960</name>
    <name evidence="26" type="ORF">EAI82_11610</name>
    <name evidence="11" type="ORF">ERS852394_02518</name>
    <name evidence="12" type="ORF">ERS852533_01343</name>
    <name evidence="27" type="ORF">ROSSTS7063_03116</name>
</gene>
<dbReference type="AlphaFoldDB" id="A0A174G569"/>
<dbReference type="Proteomes" id="UP000284644">
    <property type="component" value="Unassembled WGS sequence"/>
</dbReference>
<dbReference type="Proteomes" id="UP000095413">
    <property type="component" value="Unassembled WGS sequence"/>
</dbReference>
<dbReference type="Proteomes" id="UP000284242">
    <property type="component" value="Unassembled WGS sequence"/>
</dbReference>
<evidence type="ECO:0000313" key="28">
    <source>
        <dbReference type="Proteomes" id="UP000095409"/>
    </source>
</evidence>
<dbReference type="Proteomes" id="UP000409147">
    <property type="component" value="Unassembled WGS sequence"/>
</dbReference>
<keyword evidence="7" id="KW-0963">Cytoplasm</keyword>
<reference evidence="26 43" key="3">
    <citation type="journal article" date="2019" name="Science, e1252229">
        <title>Invertible promoters mediate bacterial phase variation, antibiotic resistance, and host adaptation in the gut.</title>
        <authorList>
            <person name="Jiang X."/>
            <person name="Hall A.B."/>
            <person name="Arthur T.D."/>
            <person name="Plichta D.R."/>
            <person name="Covington C.T."/>
            <person name="Poyet M."/>
            <person name="Crothers J."/>
            <person name="Moses P.L."/>
            <person name="Tolonen A.C."/>
            <person name="Vlamakis H."/>
            <person name="Alm E.J."/>
            <person name="Xavier R.J."/>
        </authorList>
    </citation>
    <scope>NUCLEOTIDE SEQUENCE [LARGE SCALE GENOMIC DNA]</scope>
    <source>
        <strain evidence="26">Af_0058</strain>
        <strain evidence="43">af_0058</strain>
    </source>
</reference>
<evidence type="ECO:0000313" key="16">
    <source>
        <dbReference type="EMBL" id="RGR46943.1"/>
    </source>
</evidence>
<dbReference type="EMBL" id="RCXQ01000011">
    <property type="protein sequence ID" value="RYT65326.1"/>
    <property type="molecule type" value="Genomic_DNA"/>
</dbReference>
<evidence type="ECO:0000259" key="10">
    <source>
        <dbReference type="PROSITE" id="PS50075"/>
    </source>
</evidence>
<evidence type="ECO:0000313" key="44">
    <source>
        <dbReference type="Proteomes" id="UP000409147"/>
    </source>
</evidence>
<dbReference type="GeneID" id="79802643"/>
<evidence type="ECO:0000313" key="19">
    <source>
        <dbReference type="EMBL" id="RHC06142.1"/>
    </source>
</evidence>
<evidence type="ECO:0000313" key="13">
    <source>
        <dbReference type="EMBL" id="RGN04448.1"/>
    </source>
</evidence>
<keyword evidence="4 7" id="KW-0276">Fatty acid metabolism</keyword>
<dbReference type="Proteomes" id="UP000293506">
    <property type="component" value="Unassembled WGS sequence"/>
</dbReference>
<dbReference type="NCBIfam" id="NF002150">
    <property type="entry name" value="PRK00982.1-4"/>
    <property type="match status" value="1"/>
</dbReference>
<dbReference type="EMBL" id="QROE01000005">
    <property type="protein sequence ID" value="RHK94431.1"/>
    <property type="molecule type" value="Genomic_DNA"/>
</dbReference>
<evidence type="ECO:0000313" key="29">
    <source>
        <dbReference type="Proteomes" id="UP000095413"/>
    </source>
</evidence>
<dbReference type="EMBL" id="QRVV01000113">
    <property type="protein sequence ID" value="RGS68262.1"/>
    <property type="molecule type" value="Genomic_DNA"/>
</dbReference>
<keyword evidence="1 7" id="KW-0596">Phosphopantetheine</keyword>
<dbReference type="EMBL" id="QSUZ01000055">
    <property type="protein sequence ID" value="RGN82820.1"/>
    <property type="molecule type" value="Genomic_DNA"/>
</dbReference>
<dbReference type="Proteomes" id="UP000261105">
    <property type="component" value="Unassembled WGS sequence"/>
</dbReference>
<dbReference type="EMBL" id="QRZI01000010">
    <property type="protein sequence ID" value="RGV62092.1"/>
    <property type="molecule type" value="Genomic_DNA"/>
</dbReference>
<evidence type="ECO:0000313" key="40">
    <source>
        <dbReference type="Proteomes" id="UP000284644"/>
    </source>
</evidence>
<dbReference type="EMBL" id="QRUH01000012">
    <property type="protein sequence ID" value="RGR46943.1"/>
    <property type="molecule type" value="Genomic_DNA"/>
</dbReference>
<comment type="function">
    <text evidence="7 9">Carrier of the growing fatty acid chain in fatty acid biosynthesis.</text>
</comment>
<reference evidence="27 44" key="4">
    <citation type="submission" date="2019-07" db="EMBL/GenBank/DDBJ databases">
        <authorList>
            <person name="Hibberd C M."/>
            <person name="Gehrig L. J."/>
            <person name="Chang H.-W."/>
            <person name="Venkatesh S."/>
        </authorList>
    </citation>
    <scope>NUCLEOTIDE SEQUENCE [LARGE SCALE GENOMIC DNA]</scope>
    <source>
        <strain evidence="27">Ruminococcus_obeum_SSTS_Bg7063</strain>
    </source>
</reference>
<dbReference type="EMBL" id="CABHNB010000044">
    <property type="protein sequence ID" value="VUX20647.1"/>
    <property type="molecule type" value="Genomic_DNA"/>
</dbReference>
<dbReference type="GO" id="GO:0016020">
    <property type="term" value="C:membrane"/>
    <property type="evidence" value="ECO:0007669"/>
    <property type="project" value="GOC"/>
</dbReference>
<dbReference type="PANTHER" id="PTHR20863:SF76">
    <property type="entry name" value="CARRIER DOMAIN-CONTAINING PROTEIN"/>
    <property type="match status" value="1"/>
</dbReference>
<evidence type="ECO:0000313" key="23">
    <source>
        <dbReference type="EMBL" id="RHH17078.1"/>
    </source>
</evidence>
<evidence type="ECO:0000256" key="1">
    <source>
        <dbReference type="ARBA" id="ARBA00022450"/>
    </source>
</evidence>
<evidence type="ECO:0000256" key="7">
    <source>
        <dbReference type="HAMAP-Rule" id="MF_01217"/>
    </source>
</evidence>
<dbReference type="Proteomes" id="UP000261222">
    <property type="component" value="Unassembled WGS sequence"/>
</dbReference>
<dbReference type="RefSeq" id="WP_005425229.1">
    <property type="nucleotide sequence ID" value="NZ_CABHNB010000044.1"/>
</dbReference>
<evidence type="ECO:0000313" key="17">
    <source>
        <dbReference type="EMBL" id="RGS68262.1"/>
    </source>
</evidence>
<keyword evidence="6 7" id="KW-0275">Fatty acid biosynthesis</keyword>
<evidence type="ECO:0000313" key="22">
    <source>
        <dbReference type="EMBL" id="RHG12925.1"/>
    </source>
</evidence>
<organism evidence="11 28">
    <name type="scientific">Blautia obeum</name>
    <dbReference type="NCBI Taxonomy" id="40520"/>
    <lineage>
        <taxon>Bacteria</taxon>
        <taxon>Bacillati</taxon>
        <taxon>Bacillota</taxon>
        <taxon>Clostridia</taxon>
        <taxon>Lachnospirales</taxon>
        <taxon>Lachnospiraceae</taxon>
        <taxon>Blautia</taxon>
    </lineage>
</organism>
<dbReference type="SUPFAM" id="SSF47336">
    <property type="entry name" value="ACP-like"/>
    <property type="match status" value="1"/>
</dbReference>
<evidence type="ECO:0000256" key="9">
    <source>
        <dbReference type="RuleBase" id="RU003545"/>
    </source>
</evidence>
<keyword evidence="2 7" id="KW-0444">Lipid biosynthesis</keyword>
<dbReference type="Proteomes" id="UP000265828">
    <property type="component" value="Unassembled WGS sequence"/>
</dbReference>
<dbReference type="Proteomes" id="UP000284024">
    <property type="component" value="Unassembled WGS sequence"/>
</dbReference>
<dbReference type="Proteomes" id="UP000265808">
    <property type="component" value="Unassembled WGS sequence"/>
</dbReference>
<evidence type="ECO:0000313" key="18">
    <source>
        <dbReference type="EMBL" id="RGV62092.1"/>
    </source>
</evidence>
<accession>A0A174G569</accession>
<dbReference type="EMBL" id="QRSS01000037">
    <property type="protein sequence ID" value="RGQ02235.1"/>
    <property type="molecule type" value="Genomic_DNA"/>
</dbReference>
<evidence type="ECO:0000313" key="32">
    <source>
        <dbReference type="Proteomes" id="UP000265808"/>
    </source>
</evidence>
<feature type="modified residue" description="O-(pantetheine 4'-phosphoryl)serine" evidence="7">
    <location>
        <position position="34"/>
    </location>
</feature>
<reference evidence="28 29" key="1">
    <citation type="submission" date="2015-09" db="EMBL/GenBank/DDBJ databases">
        <authorList>
            <consortium name="Pathogen Informatics"/>
        </authorList>
    </citation>
    <scope>NUCLEOTIDE SEQUENCE [LARGE SCALE GENOMIC DNA]</scope>
    <source>
        <strain evidence="11 28">2789STDY5608837</strain>
        <strain evidence="12 29">2789STDY5834921</strain>
    </source>
</reference>
<dbReference type="InterPro" id="IPR009081">
    <property type="entry name" value="PP-bd_ACP"/>
</dbReference>
<evidence type="ECO:0000313" key="11">
    <source>
        <dbReference type="EMBL" id="CUO57624.1"/>
    </source>
</evidence>
<evidence type="ECO:0000313" key="14">
    <source>
        <dbReference type="EMBL" id="RGN82820.1"/>
    </source>
</evidence>
<dbReference type="Proteomes" id="UP000284267">
    <property type="component" value="Unassembled WGS sequence"/>
</dbReference>
<evidence type="ECO:0000313" key="34">
    <source>
        <dbReference type="Proteomes" id="UP000283585"/>
    </source>
</evidence>
<evidence type="ECO:0000313" key="21">
    <source>
        <dbReference type="EMBL" id="RHE69856.1"/>
    </source>
</evidence>
<dbReference type="EMBL" id="CYZD01000014">
    <property type="protein sequence ID" value="CUO57624.1"/>
    <property type="molecule type" value="Genomic_DNA"/>
</dbReference>
<dbReference type="EMBL" id="QROS01000007">
    <property type="protein sequence ID" value="RHL46610.1"/>
    <property type="molecule type" value="Genomic_DNA"/>
</dbReference>
<dbReference type="InterPro" id="IPR003231">
    <property type="entry name" value="ACP"/>
</dbReference>
<dbReference type="GO" id="GO:0005829">
    <property type="term" value="C:cytosol"/>
    <property type="evidence" value="ECO:0007669"/>
    <property type="project" value="TreeGrafter"/>
</dbReference>
<evidence type="ECO:0000256" key="3">
    <source>
        <dbReference type="ARBA" id="ARBA00022553"/>
    </source>
</evidence>